<reference evidence="2" key="1">
    <citation type="journal article" date="2015" name="Genome Biol. Evol.">
        <title>Organellar Genomes of White Spruce (Picea glauca): Assembly and Annotation.</title>
        <authorList>
            <person name="Jackman S.D."/>
            <person name="Warren R.L."/>
            <person name="Gibb E.A."/>
            <person name="Vandervalk B.P."/>
            <person name="Mohamadi H."/>
            <person name="Chu J."/>
            <person name="Raymond A."/>
            <person name="Pleasance S."/>
            <person name="Coope R."/>
            <person name="Wildung M.R."/>
            <person name="Ritland C.E."/>
            <person name="Bousquet J."/>
            <person name="Jones S.J."/>
            <person name="Bohlmann J."/>
            <person name="Birol I."/>
        </authorList>
    </citation>
    <scope>NUCLEOTIDE SEQUENCE [LARGE SCALE GENOMIC DNA]</scope>
    <source>
        <tissue evidence="2">Flushing bud</tissue>
    </source>
</reference>
<name>A0A101LU87_PICGL</name>
<sequence>MRNEERSSSTIRVLTLTHHMGEGEEQALPTQEGEERSRSTIRERRCDLNREKSPYYSPKGCYLGGCTLKEQGRWRY</sequence>
<dbReference type="EMBL" id="LKAM01000018">
    <property type="protein sequence ID" value="KUM45460.1"/>
    <property type="molecule type" value="Genomic_DNA"/>
</dbReference>
<geneLocation type="mitochondrion" evidence="2"/>
<keyword evidence="2" id="KW-0496">Mitochondrion</keyword>
<organism evidence="2">
    <name type="scientific">Picea glauca</name>
    <name type="common">White spruce</name>
    <name type="synonym">Pinus glauca</name>
    <dbReference type="NCBI Taxonomy" id="3330"/>
    <lineage>
        <taxon>Eukaryota</taxon>
        <taxon>Viridiplantae</taxon>
        <taxon>Streptophyta</taxon>
        <taxon>Embryophyta</taxon>
        <taxon>Tracheophyta</taxon>
        <taxon>Spermatophyta</taxon>
        <taxon>Pinopsida</taxon>
        <taxon>Pinidae</taxon>
        <taxon>Conifers I</taxon>
        <taxon>Pinales</taxon>
        <taxon>Pinaceae</taxon>
        <taxon>Picea</taxon>
    </lineage>
</organism>
<evidence type="ECO:0000256" key="1">
    <source>
        <dbReference type="SAM" id="MobiDB-lite"/>
    </source>
</evidence>
<evidence type="ECO:0000313" key="2">
    <source>
        <dbReference type="EMBL" id="KUM45460.1"/>
    </source>
</evidence>
<dbReference type="AlphaFoldDB" id="A0A101LU87"/>
<feature type="compositionally biased region" description="Basic and acidic residues" evidence="1">
    <location>
        <begin position="33"/>
        <end position="42"/>
    </location>
</feature>
<accession>A0A101LU87</accession>
<feature type="region of interest" description="Disordered" evidence="1">
    <location>
        <begin position="17"/>
        <end position="42"/>
    </location>
</feature>
<protein>
    <submittedName>
        <fullName evidence="2">Uncharacterized protein</fullName>
    </submittedName>
</protein>
<gene>
    <name evidence="2" type="ORF">ABT39_MTgene2562</name>
</gene>
<comment type="caution">
    <text evidence="2">The sequence shown here is derived from an EMBL/GenBank/DDBJ whole genome shotgun (WGS) entry which is preliminary data.</text>
</comment>
<proteinExistence type="predicted"/>